<dbReference type="InterPro" id="IPR005031">
    <property type="entry name" value="COQ10_START"/>
</dbReference>
<dbReference type="GeneTree" id="ENSGT00940000160056"/>
<evidence type="ECO:0000256" key="1">
    <source>
        <dbReference type="ARBA" id="ARBA00004443"/>
    </source>
</evidence>
<evidence type="ECO:0000256" key="8">
    <source>
        <dbReference type="ARBA" id="ARBA00024947"/>
    </source>
</evidence>
<dbReference type="FunFam" id="3.30.530.20:FF:000002">
    <property type="entry name" value="Coenzyme Q-binding protein COQ10 homolog, mitochondrial"/>
    <property type="match status" value="1"/>
</dbReference>
<dbReference type="GO" id="GO:0048039">
    <property type="term" value="F:ubiquinone binding"/>
    <property type="evidence" value="ECO:0007669"/>
    <property type="project" value="InterPro"/>
</dbReference>
<dbReference type="PANTHER" id="PTHR12901">
    <property type="entry name" value="SPERM PROTEIN HOMOLOG"/>
    <property type="match status" value="1"/>
</dbReference>
<comment type="similarity">
    <text evidence="2">Belongs to the COQ10 family.</text>
</comment>
<comment type="function">
    <text evidence="8">Required for the function of coenzyme Q in the respiratory chain. May serve as a chaperone or may be involved in the transport of Q6 from its site of synthesis to the catalytic sites of the respiratory complexes.</text>
</comment>
<keyword evidence="6" id="KW-0496">Mitochondrion</keyword>
<reference evidence="10" key="3">
    <citation type="submission" date="2025-09" db="UniProtKB">
        <authorList>
            <consortium name="Ensembl"/>
        </authorList>
    </citation>
    <scope>IDENTIFICATION</scope>
</reference>
<feature type="domain" description="Coenzyme Q-binding protein COQ10 START" evidence="9">
    <location>
        <begin position="170"/>
        <end position="299"/>
    </location>
</feature>
<dbReference type="Pfam" id="PF03364">
    <property type="entry name" value="Polyketide_cyc"/>
    <property type="match status" value="1"/>
</dbReference>
<dbReference type="Ensembl" id="ENSHHUT00000054876.1">
    <property type="protein sequence ID" value="ENSHHUP00000053021.1"/>
    <property type="gene ID" value="ENSHHUG00000031854.1"/>
</dbReference>
<dbReference type="STRING" id="62062.ENSHHUP00000053021"/>
<evidence type="ECO:0000256" key="5">
    <source>
        <dbReference type="ARBA" id="ARBA00022946"/>
    </source>
</evidence>
<comment type="subcellular location">
    <subcellularLocation>
        <location evidence="1">Mitochondrion inner membrane</location>
        <topology evidence="1">Peripheral membrane protein</topology>
        <orientation evidence="1">Matrix side</orientation>
    </subcellularLocation>
</comment>
<dbReference type="Gene3D" id="3.30.530.20">
    <property type="match status" value="1"/>
</dbReference>
<dbReference type="PANTHER" id="PTHR12901:SF8">
    <property type="entry name" value="COENZYME Q-BINDING PROTEIN COQ10 HOMOLOG A, MITOCHONDRIAL"/>
    <property type="match status" value="1"/>
</dbReference>
<proteinExistence type="inferred from homology"/>
<dbReference type="GO" id="GO:0005743">
    <property type="term" value="C:mitochondrial inner membrane"/>
    <property type="evidence" value="ECO:0007669"/>
    <property type="project" value="UniProtKB-SubCell"/>
</dbReference>
<dbReference type="InterPro" id="IPR044996">
    <property type="entry name" value="COQ10-like"/>
</dbReference>
<dbReference type="SUPFAM" id="SSF55961">
    <property type="entry name" value="Bet v1-like"/>
    <property type="match status" value="1"/>
</dbReference>
<protein>
    <submittedName>
        <fullName evidence="10">Coenzyme Q10A</fullName>
    </submittedName>
</protein>
<sequence length="324" mass="37738">MFLRTYRYKSGRELHSGNVIRELCFLFTRVCAFLLARMLPPAFRLCGHVFTLLEGSIDYLVNIIDTICHQWTWPGKVIKRKKLADETLSIRTFSELRDVSTFGKNRLNTVLGPRIRIKQPIRYVTSCGILMTRTPRILIHLDSRTTIIPPSRTFLSLANKRKQYSERRIIGYSMQEMYDVVANVDDYKHFVPWCKKSQFIMQRASHAKAKLEVGFPPIVERYTSMITNVRPHLVKAVCTDGKLFNHLETIWRFSPGIPGYPRTCTVDFSISFEFRSLLHSQLATVFFDEVVKQMVVAFEREACTKFGPETKIPRELMFHEVNQT</sequence>
<dbReference type="InterPro" id="IPR023393">
    <property type="entry name" value="START-like_dom_sf"/>
</dbReference>
<evidence type="ECO:0000313" key="10">
    <source>
        <dbReference type="Ensembl" id="ENSHHUP00000053021.1"/>
    </source>
</evidence>
<dbReference type="CDD" id="cd07813">
    <property type="entry name" value="COQ10p_like"/>
    <property type="match status" value="1"/>
</dbReference>
<evidence type="ECO:0000256" key="6">
    <source>
        <dbReference type="ARBA" id="ARBA00023128"/>
    </source>
</evidence>
<keyword evidence="5" id="KW-0809">Transit peptide</keyword>
<reference evidence="11" key="1">
    <citation type="submission" date="2018-06" db="EMBL/GenBank/DDBJ databases">
        <title>Genome assembly of Danube salmon.</title>
        <authorList>
            <person name="Macqueen D.J."/>
            <person name="Gundappa M.K."/>
        </authorList>
    </citation>
    <scope>NUCLEOTIDE SEQUENCE [LARGE SCALE GENOMIC DNA]</scope>
</reference>
<evidence type="ECO:0000256" key="7">
    <source>
        <dbReference type="ARBA" id="ARBA00023136"/>
    </source>
</evidence>
<dbReference type="GO" id="GO:0045333">
    <property type="term" value="P:cellular respiration"/>
    <property type="evidence" value="ECO:0007669"/>
    <property type="project" value="InterPro"/>
</dbReference>
<dbReference type="AlphaFoldDB" id="A0A4W5NLU8"/>
<comment type="subunit">
    <text evidence="3">Interacts with coenzyme Q.</text>
</comment>
<reference evidence="10" key="2">
    <citation type="submission" date="2025-08" db="UniProtKB">
        <authorList>
            <consortium name="Ensembl"/>
        </authorList>
    </citation>
    <scope>IDENTIFICATION</scope>
</reference>
<name>A0A4W5NLU8_9TELE</name>
<evidence type="ECO:0000313" key="11">
    <source>
        <dbReference type="Proteomes" id="UP000314982"/>
    </source>
</evidence>
<evidence type="ECO:0000259" key="9">
    <source>
        <dbReference type="Pfam" id="PF03364"/>
    </source>
</evidence>
<evidence type="ECO:0000256" key="3">
    <source>
        <dbReference type="ARBA" id="ARBA00011814"/>
    </source>
</evidence>
<evidence type="ECO:0000256" key="2">
    <source>
        <dbReference type="ARBA" id="ARBA00006885"/>
    </source>
</evidence>
<accession>A0A4W5NLU8</accession>
<organism evidence="10 11">
    <name type="scientific">Hucho hucho</name>
    <name type="common">huchen</name>
    <dbReference type="NCBI Taxonomy" id="62062"/>
    <lineage>
        <taxon>Eukaryota</taxon>
        <taxon>Metazoa</taxon>
        <taxon>Chordata</taxon>
        <taxon>Craniata</taxon>
        <taxon>Vertebrata</taxon>
        <taxon>Euteleostomi</taxon>
        <taxon>Actinopterygii</taxon>
        <taxon>Neopterygii</taxon>
        <taxon>Teleostei</taxon>
        <taxon>Protacanthopterygii</taxon>
        <taxon>Salmoniformes</taxon>
        <taxon>Salmonidae</taxon>
        <taxon>Salmoninae</taxon>
        <taxon>Hucho</taxon>
    </lineage>
</organism>
<evidence type="ECO:0000256" key="4">
    <source>
        <dbReference type="ARBA" id="ARBA00022792"/>
    </source>
</evidence>
<dbReference type="Proteomes" id="UP000314982">
    <property type="component" value="Unassembled WGS sequence"/>
</dbReference>
<keyword evidence="11" id="KW-1185">Reference proteome</keyword>
<keyword evidence="4" id="KW-0999">Mitochondrion inner membrane</keyword>
<keyword evidence="7" id="KW-0472">Membrane</keyword>